<feature type="region of interest" description="Disordered" evidence="2">
    <location>
        <begin position="177"/>
        <end position="317"/>
    </location>
</feature>
<dbReference type="Proteomes" id="UP001314263">
    <property type="component" value="Unassembled WGS sequence"/>
</dbReference>
<organism evidence="4 5">
    <name type="scientific">Coccomyxa viridis</name>
    <dbReference type="NCBI Taxonomy" id="1274662"/>
    <lineage>
        <taxon>Eukaryota</taxon>
        <taxon>Viridiplantae</taxon>
        <taxon>Chlorophyta</taxon>
        <taxon>core chlorophytes</taxon>
        <taxon>Trebouxiophyceae</taxon>
        <taxon>Trebouxiophyceae incertae sedis</taxon>
        <taxon>Coccomyxaceae</taxon>
        <taxon>Coccomyxa</taxon>
    </lineage>
</organism>
<keyword evidence="1" id="KW-0694">RNA-binding</keyword>
<dbReference type="AlphaFoldDB" id="A0AAV1I8G7"/>
<name>A0AAV1I8G7_9CHLO</name>
<feature type="domain" description="RRM" evidence="3">
    <location>
        <begin position="76"/>
        <end position="154"/>
    </location>
</feature>
<feature type="compositionally biased region" description="Low complexity" evidence="2">
    <location>
        <begin position="45"/>
        <end position="54"/>
    </location>
</feature>
<feature type="compositionally biased region" description="Gly residues" evidence="2">
    <location>
        <begin position="194"/>
        <end position="205"/>
    </location>
</feature>
<dbReference type="InterPro" id="IPR035979">
    <property type="entry name" value="RBD_domain_sf"/>
</dbReference>
<proteinExistence type="predicted"/>
<dbReference type="SUPFAM" id="SSF54928">
    <property type="entry name" value="RNA-binding domain, RBD"/>
    <property type="match status" value="1"/>
</dbReference>
<dbReference type="EMBL" id="CAUYUE010000009">
    <property type="protein sequence ID" value="CAK0783646.1"/>
    <property type="molecule type" value="Genomic_DNA"/>
</dbReference>
<dbReference type="InterPro" id="IPR012677">
    <property type="entry name" value="Nucleotide-bd_a/b_plait_sf"/>
</dbReference>
<dbReference type="PANTHER" id="PTHR48034">
    <property type="entry name" value="TRANSFORMER-2 SEX-DETERMINING PROTEIN-RELATED"/>
    <property type="match status" value="1"/>
</dbReference>
<gene>
    <name evidence="4" type="ORF">CVIRNUC_006845</name>
</gene>
<evidence type="ECO:0000256" key="2">
    <source>
        <dbReference type="SAM" id="MobiDB-lite"/>
    </source>
</evidence>
<evidence type="ECO:0000256" key="1">
    <source>
        <dbReference type="PROSITE-ProRule" id="PRU00176"/>
    </source>
</evidence>
<dbReference type="SMART" id="SM00360">
    <property type="entry name" value="RRM"/>
    <property type="match status" value="1"/>
</dbReference>
<dbReference type="InterPro" id="IPR050441">
    <property type="entry name" value="RBM"/>
</dbReference>
<evidence type="ECO:0000259" key="3">
    <source>
        <dbReference type="PROSITE" id="PS50102"/>
    </source>
</evidence>
<feature type="compositionally biased region" description="Basic and acidic residues" evidence="2">
    <location>
        <begin position="55"/>
        <end position="74"/>
    </location>
</feature>
<feature type="compositionally biased region" description="Basic and acidic residues" evidence="2">
    <location>
        <begin position="306"/>
        <end position="317"/>
    </location>
</feature>
<dbReference type="Pfam" id="PF00076">
    <property type="entry name" value="RRM_1"/>
    <property type="match status" value="1"/>
</dbReference>
<comment type="caution">
    <text evidence="4">The sequence shown here is derived from an EMBL/GenBank/DDBJ whole genome shotgun (WGS) entry which is preliminary data.</text>
</comment>
<dbReference type="PROSITE" id="PS50102">
    <property type="entry name" value="RRM"/>
    <property type="match status" value="1"/>
</dbReference>
<sequence>MVAVAVADEPSLEVKTGSAIQTETRKRARSETGMASPETRRVIYSPSRSRSLSPRGRDRRSPDRETPRGSREDNPGTIFVGNLPVDVTDRRLREFFDNYGRVSTVKIVYNPDTGKSKGFGFISFEDPRDAQDAIVEADGKNLDGKSLKCNTARYGGGSSGRGRGGYGFGRGDFRGGFRGGFRGRGRGPPRDYHNGGGYGGGGGGGGHHHERPYSPGRYSPGRYSPEPEERERRRPRSASPPPHRDSARSPRAAAKPARAHSSTSGDSSSDSKGPVLDGPPSAVDLKKRRQQNGVKSPEGHQASDAALRKDLEQAREQQEALTARLAAVESELEAARGAKADFLLQIAELKRDKQRSEEAGAQFRKWLKALSDHSRNLLGAKAAMAAAEATVKGCEEDLSLFLEEADHFLLSEKPRKKRRHLKNEEATNAIEDTPMEDRVEGEGRSQAEEEPVVEETAAEDEPTSDVAAQFKPGIKFKLGS</sequence>
<keyword evidence="5" id="KW-1185">Reference proteome</keyword>
<feature type="region of interest" description="Disordered" evidence="2">
    <location>
        <begin position="412"/>
        <end position="480"/>
    </location>
</feature>
<protein>
    <recommendedName>
        <fullName evidence="3">RRM domain-containing protein</fullName>
    </recommendedName>
</protein>
<reference evidence="4 5" key="1">
    <citation type="submission" date="2023-10" db="EMBL/GenBank/DDBJ databases">
        <authorList>
            <person name="Maclean D."/>
            <person name="Macfadyen A."/>
        </authorList>
    </citation>
    <scope>NUCLEOTIDE SEQUENCE [LARGE SCALE GENOMIC DNA]</scope>
</reference>
<evidence type="ECO:0000313" key="4">
    <source>
        <dbReference type="EMBL" id="CAK0783646.1"/>
    </source>
</evidence>
<dbReference type="GO" id="GO:0003723">
    <property type="term" value="F:RNA binding"/>
    <property type="evidence" value="ECO:0007669"/>
    <property type="project" value="UniProtKB-UniRule"/>
</dbReference>
<feature type="compositionally biased region" description="Basic and acidic residues" evidence="2">
    <location>
        <begin position="435"/>
        <end position="447"/>
    </location>
</feature>
<feature type="compositionally biased region" description="Acidic residues" evidence="2">
    <location>
        <begin position="448"/>
        <end position="463"/>
    </location>
</feature>
<feature type="compositionally biased region" description="Low complexity" evidence="2">
    <location>
        <begin position="249"/>
        <end position="271"/>
    </location>
</feature>
<accession>A0AAV1I8G7</accession>
<evidence type="ECO:0000313" key="5">
    <source>
        <dbReference type="Proteomes" id="UP001314263"/>
    </source>
</evidence>
<feature type="region of interest" description="Disordered" evidence="2">
    <location>
        <begin position="1"/>
        <end position="77"/>
    </location>
</feature>
<dbReference type="Gene3D" id="3.30.70.330">
    <property type="match status" value="1"/>
</dbReference>
<dbReference type="InterPro" id="IPR000504">
    <property type="entry name" value="RRM_dom"/>
</dbReference>